<gene>
    <name evidence="3" type="ORF">ERS132406_00928</name>
    <name evidence="4" type="ORF">ERS132441_01303</name>
    <name evidence="5" type="ORF">ERS132551_00456</name>
</gene>
<dbReference type="InterPro" id="IPR040811">
    <property type="entry name" value="SLATT_4"/>
</dbReference>
<feature type="transmembrane region" description="Helical" evidence="1">
    <location>
        <begin position="64"/>
        <end position="83"/>
    </location>
</feature>
<keyword evidence="1" id="KW-1133">Transmembrane helix</keyword>
<evidence type="ECO:0000313" key="4">
    <source>
        <dbReference type="EMBL" id="CYV88131.1"/>
    </source>
</evidence>
<sequence length="187" mass="21671">MSKLQRQLHEEVKKFIVNVSWTHKIQIAYSDILASYAKWVRVVNLLLSAIVSSGLIYILLSDEYWAKVVTAFVSICVTVLTALKKEFDFEGASERTKRDANILWELREKATHLLYVLTYNTDSSDSVAEEFNKLVETKNMKMPELANAPQKVVDKAGKFLKSRRDDDFEEDYKYLIPNKLKDILEEE</sequence>
<evidence type="ECO:0000259" key="2">
    <source>
        <dbReference type="Pfam" id="PF18186"/>
    </source>
</evidence>
<dbReference type="NCBIfam" id="NF033632">
    <property type="entry name" value="SLATT_4"/>
    <property type="match status" value="1"/>
</dbReference>
<name>A0A123T385_STRSU</name>
<evidence type="ECO:0000256" key="1">
    <source>
        <dbReference type="SAM" id="Phobius"/>
    </source>
</evidence>
<proteinExistence type="predicted"/>
<feature type="domain" description="SMODS and SLOG-associating 2TM effector" evidence="2">
    <location>
        <begin position="9"/>
        <end position="165"/>
    </location>
</feature>
<dbReference type="Proteomes" id="UP000072083">
    <property type="component" value="Unassembled WGS sequence"/>
</dbReference>
<reference evidence="6 7" key="1">
    <citation type="submission" date="2016-02" db="EMBL/GenBank/DDBJ databases">
        <authorList>
            <consortium name="Pathogen Informatics"/>
        </authorList>
    </citation>
    <scope>NUCLEOTIDE SEQUENCE [LARGE SCALE GENOMIC DNA]</scope>
    <source>
        <strain evidence="3 7">LSS44</strain>
        <strain evidence="4 8">LSS79</strain>
        <strain evidence="5 6">SS1062</strain>
    </source>
</reference>
<dbReference type="EMBL" id="FIGZ01000007">
    <property type="protein sequence ID" value="CYU84645.1"/>
    <property type="molecule type" value="Genomic_DNA"/>
</dbReference>
<dbReference type="Proteomes" id="UP000071962">
    <property type="component" value="Unassembled WGS sequence"/>
</dbReference>
<protein>
    <recommendedName>
        <fullName evidence="2">SMODS and SLOG-associating 2TM effector domain-containing protein</fullName>
    </recommendedName>
</protein>
<keyword evidence="1" id="KW-0472">Membrane</keyword>
<evidence type="ECO:0000313" key="6">
    <source>
        <dbReference type="Proteomes" id="UP000071962"/>
    </source>
</evidence>
<organism evidence="3 7">
    <name type="scientific">Streptococcus suis</name>
    <dbReference type="NCBI Taxonomy" id="1307"/>
    <lineage>
        <taxon>Bacteria</taxon>
        <taxon>Bacillati</taxon>
        <taxon>Bacillota</taxon>
        <taxon>Bacilli</taxon>
        <taxon>Lactobacillales</taxon>
        <taxon>Streptococcaceae</taxon>
        <taxon>Streptococcus</taxon>
    </lineage>
</organism>
<dbReference type="EMBL" id="FIKT01000004">
    <property type="protein sequence ID" value="CYW73922.1"/>
    <property type="molecule type" value="Genomic_DNA"/>
</dbReference>
<dbReference type="AlphaFoldDB" id="A0A123T385"/>
<feature type="transmembrane region" description="Helical" evidence="1">
    <location>
        <begin position="39"/>
        <end position="58"/>
    </location>
</feature>
<evidence type="ECO:0000313" key="7">
    <source>
        <dbReference type="Proteomes" id="UP000072083"/>
    </source>
</evidence>
<dbReference type="Pfam" id="PF18186">
    <property type="entry name" value="SLATT_4"/>
    <property type="match status" value="1"/>
</dbReference>
<accession>A0A123T385</accession>
<dbReference type="RefSeq" id="WP_044678372.1">
    <property type="nucleotide sequence ID" value="NZ_CEDF01000021.1"/>
</dbReference>
<evidence type="ECO:0000313" key="5">
    <source>
        <dbReference type="EMBL" id="CYW73922.1"/>
    </source>
</evidence>
<dbReference type="Proteomes" id="UP000075193">
    <property type="component" value="Unassembled WGS sequence"/>
</dbReference>
<dbReference type="EMBL" id="FIIC01000014">
    <property type="protein sequence ID" value="CYV88131.1"/>
    <property type="molecule type" value="Genomic_DNA"/>
</dbReference>
<evidence type="ECO:0000313" key="8">
    <source>
        <dbReference type="Proteomes" id="UP000075193"/>
    </source>
</evidence>
<keyword evidence="1" id="KW-0812">Transmembrane</keyword>
<evidence type="ECO:0000313" key="3">
    <source>
        <dbReference type="EMBL" id="CYU84645.1"/>
    </source>
</evidence>